<dbReference type="Proteomes" id="UP001628220">
    <property type="component" value="Unassembled WGS sequence"/>
</dbReference>
<dbReference type="NCBIfam" id="NF045581">
    <property type="entry name" value="PG0541_fam"/>
    <property type="match status" value="1"/>
</dbReference>
<accession>A0ABQ0E3U4</accession>
<keyword evidence="2" id="KW-1185">Reference proteome</keyword>
<dbReference type="EMBL" id="BAAFSF010000004">
    <property type="protein sequence ID" value="GAB1252376.1"/>
    <property type="molecule type" value="Genomic_DNA"/>
</dbReference>
<evidence type="ECO:0000313" key="1">
    <source>
        <dbReference type="EMBL" id="GAB1252376.1"/>
    </source>
</evidence>
<reference evidence="1 2" key="1">
    <citation type="journal article" date="2025" name="Int. J. Syst. Evol. Microbiol.">
        <title>Desulfovibrio falkowii sp. nov., Porphyromonas miyakawae sp. nov., Mediterraneibacter flintii sp. nov. and Owariibacterium komagatae gen. nov., sp. nov., isolated from human faeces.</title>
        <authorList>
            <person name="Hamaguchi T."/>
            <person name="Ohara M."/>
            <person name="Hisatomi A."/>
            <person name="Sekiguchi K."/>
            <person name="Takeda J.I."/>
            <person name="Ueyama J."/>
            <person name="Ito M."/>
            <person name="Nishiwaki H."/>
            <person name="Ogi T."/>
            <person name="Hirayama M."/>
            <person name="Ohkuma M."/>
            <person name="Sakamoto M."/>
            <person name="Ohno K."/>
        </authorList>
    </citation>
    <scope>NUCLEOTIDE SEQUENCE [LARGE SCALE GENOMIC DNA]</scope>
    <source>
        <strain evidence="1 2">13CB11C</strain>
    </source>
</reference>
<gene>
    <name evidence="1" type="ORF">Tsumi_14820</name>
</gene>
<sequence>MERLKLDAVMMKFIYITCNISGLEQIEELLRRMKIKNYQIIPKVLAESEFDIPRKDTAIWPSYNASVLVQESDEEKASALIDAISKLNEQAFNNSELVSAHMWSIERSAVVNVIQKIESRNPLKEE</sequence>
<evidence type="ECO:0000313" key="2">
    <source>
        <dbReference type="Proteomes" id="UP001628220"/>
    </source>
</evidence>
<evidence type="ECO:0008006" key="3">
    <source>
        <dbReference type="Google" id="ProtNLM"/>
    </source>
</evidence>
<name>A0ABQ0E3U4_9PORP</name>
<protein>
    <recommendedName>
        <fullName evidence="3">DUF2007 domain-containing protein</fullName>
    </recommendedName>
</protein>
<organism evidence="1 2">
    <name type="scientific">Porphyromonas miyakawae</name>
    <dbReference type="NCBI Taxonomy" id="3137470"/>
    <lineage>
        <taxon>Bacteria</taxon>
        <taxon>Pseudomonadati</taxon>
        <taxon>Bacteroidota</taxon>
        <taxon>Bacteroidia</taxon>
        <taxon>Bacteroidales</taxon>
        <taxon>Porphyromonadaceae</taxon>
        <taxon>Porphyromonas</taxon>
    </lineage>
</organism>
<proteinExistence type="predicted"/>
<comment type="caution">
    <text evidence="1">The sequence shown here is derived from an EMBL/GenBank/DDBJ whole genome shotgun (WGS) entry which is preliminary data.</text>
</comment>